<protein>
    <recommendedName>
        <fullName evidence="2">CHAT domain-containing protein</fullName>
    </recommendedName>
</protein>
<evidence type="ECO:0000313" key="4">
    <source>
        <dbReference type="Proteomes" id="UP000766486"/>
    </source>
</evidence>
<reference evidence="3 4" key="1">
    <citation type="submission" date="2019-06" db="EMBL/GenBank/DDBJ databases">
        <authorList>
            <person name="Broberg M."/>
        </authorList>
    </citation>
    <scope>NUCLEOTIDE SEQUENCE [LARGE SCALE GENOMIC DNA]</scope>
</reference>
<comment type="caution">
    <text evidence="3">The sequence shown here is derived from an EMBL/GenBank/DDBJ whole genome shotgun (WGS) entry which is preliminary data.</text>
</comment>
<sequence>MEDQALPSYRKQISDLAEPFSKHLVRFFLYFLGTKRHFEDIKDVDAAMQLLQNDLDLASDDFTRAMVFYNLGHCYANRFLLSIESVDLDKSIENYREAVNMTPLDASSRIPRVTYLAMAIYMRARFAELADELTLYDTLVDGAVQLLEDHFSQNGPEHELDFYLRGILADLYRMKWEQKLEVNIDDLSISIQKYEQLWDLIPRNDHRRRYLLVSLGRMYLRRSEDCDNLGDIDRSVKVLQEAEQISMKEGTSDLKRAEILQDLGNAFQKRFIRSKKLGDIESSFKSYEAALDTIPGDSLPDMRCQLLFAIGSGYYQRYSQLESIADLEISIRMDERALQCVPQDPVAQSQGNTSLGLKYLKMFRRTREPADLGQSILAFRKDLELSSDKSAIIIASGLLGNALTERYEITGCSDSFEEAVRRLKNALSVSKDQDKLQQALIFHCLSKSYAVKYSKTGTLKDLEVAIIYSRSSVDILPESHPALPTRLSALGFNYYKKASSTGLEADHETTIQAMEKAVDLTPKDSGDKCHRLVQLGHQYRKRFIRQFDKSQVTSDLGLVILIEVHDQAFRHPRAPIRHRIQAGSNYVQSLLIINVCVEYYNDINASACGRIKKRSSSSLLMGIWDITIAYQIATETLSLVSQLTPWSLEVSDKQELLREISFLPSLIGAVSLIANKSPSEAVQRIELARGVIVGSLSNLRVDVLDLEILHPKLAQEFIQLRDQLDTGSVSMNGFTNPRHEASQRLDDTIRNIRSLPGFSTFLLPPGEEELISAAARGPIVIINLYYSRSDALIIRNRAIWSVELSDLHYSDVHEYSSRPEIDRDTLEWLWDTAAGPILESLGYLGAPANSCWPHVFWIPTGALSFFPIHAAGYHYAGSTRTVIDSVISTYTSSVRALINGRRASRASASRRPGKAVLVGVQELYHAPKEIKQIENLCDEMQLGVEKPKPYRDQVLASLNECEIFHFAGHGNTHPFDPSKSSLVMKDMNLTVQDLFNMKLHERAPFLAYLSACSTCRIEDVMLLDEGLHLIGACQLAGFRNVVGTMRKVNDAICVKVAEMTYRWIKESGLTDQSVGEGLHHATRFLRDQWMASDNTDESTRNNGKSKRKVEDKKSRLLRSIDRTERWERGRDIVRCDEEPLYWAPFVYFGC</sequence>
<accession>A0ABY6TTF8</accession>
<evidence type="ECO:0000256" key="1">
    <source>
        <dbReference type="SAM" id="MobiDB-lite"/>
    </source>
</evidence>
<name>A0ABY6TTF8_BIOOC</name>
<feature type="region of interest" description="Disordered" evidence="1">
    <location>
        <begin position="1093"/>
        <end position="1112"/>
    </location>
</feature>
<proteinExistence type="predicted"/>
<dbReference type="Gene3D" id="1.25.40.10">
    <property type="entry name" value="Tetratricopeptide repeat domain"/>
    <property type="match status" value="2"/>
</dbReference>
<dbReference type="InterPro" id="IPR011990">
    <property type="entry name" value="TPR-like_helical_dom_sf"/>
</dbReference>
<gene>
    <name evidence="3" type="ORF">CLO192961_LOCUS59160</name>
</gene>
<dbReference type="EMBL" id="CABFNS010000428">
    <property type="protein sequence ID" value="VUC21617.1"/>
    <property type="molecule type" value="Genomic_DNA"/>
</dbReference>
<evidence type="ECO:0000313" key="3">
    <source>
        <dbReference type="EMBL" id="VUC21617.1"/>
    </source>
</evidence>
<dbReference type="InterPro" id="IPR024983">
    <property type="entry name" value="CHAT_dom"/>
</dbReference>
<dbReference type="SUPFAM" id="SSF48452">
    <property type="entry name" value="TPR-like"/>
    <property type="match status" value="1"/>
</dbReference>
<keyword evidence="4" id="KW-1185">Reference proteome</keyword>
<feature type="domain" description="CHAT" evidence="2">
    <location>
        <begin position="824"/>
        <end position="1149"/>
    </location>
</feature>
<evidence type="ECO:0000259" key="2">
    <source>
        <dbReference type="Pfam" id="PF12770"/>
    </source>
</evidence>
<dbReference type="Proteomes" id="UP000766486">
    <property type="component" value="Unassembled WGS sequence"/>
</dbReference>
<organism evidence="3 4">
    <name type="scientific">Bionectria ochroleuca</name>
    <name type="common">Gliocladium roseum</name>
    <dbReference type="NCBI Taxonomy" id="29856"/>
    <lineage>
        <taxon>Eukaryota</taxon>
        <taxon>Fungi</taxon>
        <taxon>Dikarya</taxon>
        <taxon>Ascomycota</taxon>
        <taxon>Pezizomycotina</taxon>
        <taxon>Sordariomycetes</taxon>
        <taxon>Hypocreomycetidae</taxon>
        <taxon>Hypocreales</taxon>
        <taxon>Bionectriaceae</taxon>
        <taxon>Clonostachys</taxon>
    </lineage>
</organism>
<dbReference type="Pfam" id="PF12770">
    <property type="entry name" value="CHAT"/>
    <property type="match status" value="1"/>
</dbReference>